<evidence type="ECO:0000313" key="4">
    <source>
        <dbReference type="Proteomes" id="UP001174909"/>
    </source>
</evidence>
<evidence type="ECO:0000256" key="2">
    <source>
        <dbReference type="SAM" id="Phobius"/>
    </source>
</evidence>
<keyword evidence="2" id="KW-0812">Transmembrane</keyword>
<organism evidence="3 4">
    <name type="scientific">Geodia barretti</name>
    <name type="common">Barrett's horny sponge</name>
    <dbReference type="NCBI Taxonomy" id="519541"/>
    <lineage>
        <taxon>Eukaryota</taxon>
        <taxon>Metazoa</taxon>
        <taxon>Porifera</taxon>
        <taxon>Demospongiae</taxon>
        <taxon>Heteroscleromorpha</taxon>
        <taxon>Tetractinellida</taxon>
        <taxon>Astrophorina</taxon>
        <taxon>Geodiidae</taxon>
        <taxon>Geodia</taxon>
    </lineage>
</organism>
<keyword evidence="2" id="KW-0472">Membrane</keyword>
<name>A0AA35R7C1_GEOBA</name>
<feature type="region of interest" description="Disordered" evidence="1">
    <location>
        <begin position="65"/>
        <end position="111"/>
    </location>
</feature>
<protein>
    <submittedName>
        <fullName evidence="3">Uncharacterized protein</fullName>
    </submittedName>
</protein>
<dbReference type="EMBL" id="CASHTH010000611">
    <property type="protein sequence ID" value="CAI8005461.1"/>
    <property type="molecule type" value="Genomic_DNA"/>
</dbReference>
<accession>A0AA35R7C1</accession>
<dbReference type="Proteomes" id="UP001174909">
    <property type="component" value="Unassembled WGS sequence"/>
</dbReference>
<proteinExistence type="predicted"/>
<reference evidence="3" key="1">
    <citation type="submission" date="2023-03" db="EMBL/GenBank/DDBJ databases">
        <authorList>
            <person name="Steffen K."/>
            <person name="Cardenas P."/>
        </authorList>
    </citation>
    <scope>NUCLEOTIDE SEQUENCE</scope>
</reference>
<keyword evidence="4" id="KW-1185">Reference proteome</keyword>
<comment type="caution">
    <text evidence="3">The sequence shown here is derived from an EMBL/GenBank/DDBJ whole genome shotgun (WGS) entry which is preliminary data.</text>
</comment>
<dbReference type="AlphaFoldDB" id="A0AA35R7C1"/>
<evidence type="ECO:0000313" key="3">
    <source>
        <dbReference type="EMBL" id="CAI8005461.1"/>
    </source>
</evidence>
<gene>
    <name evidence="3" type="ORF">GBAR_LOCUS4250</name>
</gene>
<evidence type="ECO:0000256" key="1">
    <source>
        <dbReference type="SAM" id="MobiDB-lite"/>
    </source>
</evidence>
<keyword evidence="2" id="KW-1133">Transmembrane helix</keyword>
<sequence length="111" mass="12199">MLIAVAISNCGFCTGLWGIGFLKGLTDLDDGVIILATLLLFPATLALYGVLQMWFAAKEAVEKRATERGRREGRQEERERISKTLAEHGVEIPPEVASILADESDANRRAR</sequence>
<feature type="compositionally biased region" description="Basic and acidic residues" evidence="1">
    <location>
        <begin position="65"/>
        <end position="90"/>
    </location>
</feature>
<feature type="transmembrane region" description="Helical" evidence="2">
    <location>
        <begin position="32"/>
        <end position="55"/>
    </location>
</feature>